<accession>A0AAP2NV87</accession>
<dbReference type="Proteomes" id="UP000824410">
    <property type="component" value="Unassembled WGS sequence"/>
</dbReference>
<evidence type="ECO:0000313" key="3">
    <source>
        <dbReference type="Proteomes" id="UP000824410"/>
    </source>
</evidence>
<organism evidence="2 3">
    <name type="scientific">Providencia rettgeri</name>
    <dbReference type="NCBI Taxonomy" id="587"/>
    <lineage>
        <taxon>Bacteria</taxon>
        <taxon>Pseudomonadati</taxon>
        <taxon>Pseudomonadota</taxon>
        <taxon>Gammaproteobacteria</taxon>
        <taxon>Enterobacterales</taxon>
        <taxon>Morganellaceae</taxon>
        <taxon>Providencia</taxon>
    </lineage>
</organism>
<dbReference type="EMBL" id="SHDO01000008">
    <property type="protein sequence ID" value="MBX6980011.1"/>
    <property type="molecule type" value="Genomic_DNA"/>
</dbReference>
<evidence type="ECO:0008006" key="4">
    <source>
        <dbReference type="Google" id="ProtNLM"/>
    </source>
</evidence>
<evidence type="ECO:0000313" key="2">
    <source>
        <dbReference type="EMBL" id="MBX6980011.1"/>
    </source>
</evidence>
<reference evidence="2" key="1">
    <citation type="submission" date="2019-02" db="EMBL/GenBank/DDBJ databases">
        <title>Genomic characterization of isolates from hospital effluents in KZN, South Africa.</title>
        <authorList>
            <person name="Ntshobeni N."/>
            <person name="Allam M."/>
            <person name="Ismail A."/>
            <person name="Amoako D."/>
            <person name="Essack S."/>
            <person name="Chenia H."/>
        </authorList>
    </citation>
    <scope>NUCLEOTIDE SEQUENCE</scope>
    <source>
        <strain evidence="2">AFE97_S1</strain>
    </source>
</reference>
<proteinExistence type="predicted"/>
<feature type="region of interest" description="Disordered" evidence="1">
    <location>
        <begin position="51"/>
        <end position="90"/>
    </location>
</feature>
<dbReference type="RefSeq" id="WP_131680159.1">
    <property type="nucleotide sequence ID" value="NZ_SHCZ01000003.1"/>
</dbReference>
<gene>
    <name evidence="2" type="ORF">EX242_07025</name>
</gene>
<evidence type="ECO:0000256" key="1">
    <source>
        <dbReference type="SAM" id="MobiDB-lite"/>
    </source>
</evidence>
<feature type="compositionally biased region" description="Polar residues" evidence="1">
    <location>
        <begin position="69"/>
        <end position="81"/>
    </location>
</feature>
<comment type="caution">
    <text evidence="2">The sequence shown here is derived from an EMBL/GenBank/DDBJ whole genome shotgun (WGS) entry which is preliminary data.</text>
</comment>
<protein>
    <recommendedName>
        <fullName evidence="4">Collagen-like protein</fullName>
    </recommendedName>
</protein>
<name>A0AAP2NV87_PRORE</name>
<dbReference type="AlphaFoldDB" id="A0AAP2NV87"/>
<sequence length="90" mass="9262">MAIKRTITLNFKTSDGKTLPASFDVSDGESAFEVWKKLPGNAAKTEAQFFAEQKGADGKNGTNGADGKNGSNGAQGASIVSVSVAVKENP</sequence>